<feature type="region of interest" description="Disordered" evidence="1">
    <location>
        <begin position="1"/>
        <end position="45"/>
    </location>
</feature>
<dbReference type="EMBL" id="CM000781">
    <property type="protein sequence ID" value="AQK67434.1"/>
    <property type="molecule type" value="Genomic_DNA"/>
</dbReference>
<feature type="region of interest" description="Disordered" evidence="1">
    <location>
        <begin position="96"/>
        <end position="130"/>
    </location>
</feature>
<name>A0A1D6GX77_MAIZE</name>
<protein>
    <submittedName>
        <fullName evidence="2">Nana plant2</fullName>
    </submittedName>
</protein>
<evidence type="ECO:0000313" key="2">
    <source>
        <dbReference type="EMBL" id="AQK67434.1"/>
    </source>
</evidence>
<organism evidence="2">
    <name type="scientific">Zea mays</name>
    <name type="common">Maize</name>
    <dbReference type="NCBI Taxonomy" id="4577"/>
    <lineage>
        <taxon>Eukaryota</taxon>
        <taxon>Viridiplantae</taxon>
        <taxon>Streptophyta</taxon>
        <taxon>Embryophyta</taxon>
        <taxon>Tracheophyta</taxon>
        <taxon>Spermatophyta</taxon>
        <taxon>Magnoliopsida</taxon>
        <taxon>Liliopsida</taxon>
        <taxon>Poales</taxon>
        <taxon>Poaceae</taxon>
        <taxon>PACMAD clade</taxon>
        <taxon>Panicoideae</taxon>
        <taxon>Andropogonodae</taxon>
        <taxon>Andropogoneae</taxon>
        <taxon>Tripsacinae</taxon>
        <taxon>Zea</taxon>
    </lineage>
</organism>
<feature type="compositionally biased region" description="Low complexity" evidence="1">
    <location>
        <begin position="36"/>
        <end position="45"/>
    </location>
</feature>
<evidence type="ECO:0000256" key="1">
    <source>
        <dbReference type="SAM" id="MobiDB-lite"/>
    </source>
</evidence>
<feature type="compositionally biased region" description="Basic residues" evidence="1">
    <location>
        <begin position="121"/>
        <end position="130"/>
    </location>
</feature>
<gene>
    <name evidence="2" type="ORF">ZEAMMB73_Zm00001d014887</name>
</gene>
<reference evidence="2" key="1">
    <citation type="submission" date="2015-12" db="EMBL/GenBank/DDBJ databases">
        <title>Update maize B73 reference genome by single molecule sequencing technologies.</title>
        <authorList>
            <consortium name="Maize Genome Sequencing Project"/>
            <person name="Ware D."/>
        </authorList>
    </citation>
    <scope>NUCLEOTIDE SEQUENCE</scope>
    <source>
        <tissue evidence="2">Seedling</tissue>
    </source>
</reference>
<proteinExistence type="predicted"/>
<dbReference type="AlphaFoldDB" id="A0A1D6GX77"/>
<sequence length="130" mass="13389">MWSAMKSEKKRQKQHDGRGRVLRPRGGAEGGGVQRRGGCAQAGAVADREPQLPAAVRGVGAEREGLLAHVRRVALRALPPKVRGGGHVHERVLQVQEGAQDGEGGAGGGGGHTGAGLRGRGGLKARGRFA</sequence>
<accession>A0A1D6GX77</accession>
<feature type="compositionally biased region" description="Gly residues" evidence="1">
    <location>
        <begin position="101"/>
        <end position="120"/>
    </location>
</feature>